<evidence type="ECO:0000313" key="2">
    <source>
        <dbReference type="Proteomes" id="UP000054928"/>
    </source>
</evidence>
<sequence length="59" mass="6807">MELKFEMKHIFIIFLSFFVNLNINATYLSANPDKPVLLCFLHLVPTSVMEYPCTLQTIG</sequence>
<accession>A0A0P1A583</accession>
<name>A0A0P1A583_PLAHL</name>
<dbReference type="Proteomes" id="UP000054928">
    <property type="component" value="Unassembled WGS sequence"/>
</dbReference>
<organism evidence="1 2">
    <name type="scientific">Plasmopara halstedii</name>
    <name type="common">Downy mildew of sunflower</name>
    <dbReference type="NCBI Taxonomy" id="4781"/>
    <lineage>
        <taxon>Eukaryota</taxon>
        <taxon>Sar</taxon>
        <taxon>Stramenopiles</taxon>
        <taxon>Oomycota</taxon>
        <taxon>Peronosporomycetes</taxon>
        <taxon>Peronosporales</taxon>
        <taxon>Peronosporaceae</taxon>
        <taxon>Plasmopara</taxon>
    </lineage>
</organism>
<dbReference type="AlphaFoldDB" id="A0A0P1A583"/>
<reference evidence="2" key="1">
    <citation type="submission" date="2014-09" db="EMBL/GenBank/DDBJ databases">
        <authorList>
            <person name="Sharma Rahul"/>
            <person name="Thines Marco"/>
        </authorList>
    </citation>
    <scope>NUCLEOTIDE SEQUENCE [LARGE SCALE GENOMIC DNA]</scope>
</reference>
<dbReference type="RefSeq" id="XP_036262963.1">
    <property type="nucleotide sequence ID" value="XM_036407574.1"/>
</dbReference>
<keyword evidence="2" id="KW-1185">Reference proteome</keyword>
<proteinExistence type="predicted"/>
<dbReference type="GeneID" id="59052689"/>
<dbReference type="EMBL" id="CCYD01000007">
    <property type="protein sequence ID" value="CEG35149.1"/>
    <property type="molecule type" value="Genomic_DNA"/>
</dbReference>
<protein>
    <submittedName>
        <fullName evidence="1">Uncharacterized protein</fullName>
    </submittedName>
</protein>
<evidence type="ECO:0000313" key="1">
    <source>
        <dbReference type="EMBL" id="CEG35149.1"/>
    </source>
</evidence>